<accession>A0AA42SFX3</accession>
<gene>
    <name evidence="1" type="ORF">N5C97_08565</name>
</gene>
<sequence>MKQNFIQTLQDYFRDGQIAQELGSAMLQCNGMLVPDGVPEIALLIPNFSRPVVTNNESADYNLAGGGQFHVAGAPKNRYEGPIQVIETDSGQASKFAELVMASGGQLDCTMFDGRADRFVTAHGISNVTFTFEPIDIDGEGVSTIQRVQGQIKYNYYGQMANLGSSSLSGQMSGITGDDVFLTKAQTILNAVYAGNALINTLRDAF</sequence>
<organism evidence="1 2">
    <name type="scientific">Acinetobacter johnsonii</name>
    <dbReference type="NCBI Taxonomy" id="40214"/>
    <lineage>
        <taxon>Bacteria</taxon>
        <taxon>Pseudomonadati</taxon>
        <taxon>Pseudomonadota</taxon>
        <taxon>Gammaproteobacteria</taxon>
        <taxon>Moraxellales</taxon>
        <taxon>Moraxellaceae</taxon>
        <taxon>Acinetobacter</taxon>
    </lineage>
</organism>
<dbReference type="EMBL" id="JAOCCL010000018">
    <property type="protein sequence ID" value="MDH0826551.1"/>
    <property type="molecule type" value="Genomic_DNA"/>
</dbReference>
<name>A0AA42SFX3_ACIJO</name>
<proteinExistence type="predicted"/>
<evidence type="ECO:0000313" key="1">
    <source>
        <dbReference type="EMBL" id="MDH0826551.1"/>
    </source>
</evidence>
<dbReference type="Proteomes" id="UP001160116">
    <property type="component" value="Unassembled WGS sequence"/>
</dbReference>
<protein>
    <submittedName>
        <fullName evidence="1">Uncharacterized protein</fullName>
    </submittedName>
</protein>
<evidence type="ECO:0000313" key="2">
    <source>
        <dbReference type="Proteomes" id="UP001160116"/>
    </source>
</evidence>
<reference evidence="1" key="1">
    <citation type="submission" date="2022-09" db="EMBL/GenBank/DDBJ databases">
        <title>Intensive care unit water sources are persistently colonized with multi-drug resistant bacteria and are the site of extensive horizontal gene transfer of antibiotic resistance genes.</title>
        <authorList>
            <person name="Diorio-Toth L."/>
        </authorList>
    </citation>
    <scope>NUCLEOTIDE SEQUENCE</scope>
    <source>
        <strain evidence="1">GD03885</strain>
    </source>
</reference>
<comment type="caution">
    <text evidence="1">The sequence shown here is derived from an EMBL/GenBank/DDBJ whole genome shotgun (WGS) entry which is preliminary data.</text>
</comment>
<dbReference type="AlphaFoldDB" id="A0AA42SFX3"/>
<dbReference type="RefSeq" id="WP_279678956.1">
    <property type="nucleotide sequence ID" value="NZ_JAOCCL010000018.1"/>
</dbReference>